<name>A0A486XTQ0_9GAMM</name>
<gene>
    <name evidence="1" type="ORF">BAL341_2724</name>
</gene>
<accession>A0A486XTQ0</accession>
<sequence length="114" mass="12640">MSFRAREFTFVIMAAAVPLLLTSAVSVNLASNLALSQNSQLLIAMRDNKQHQLVRIADSTRDNVLAIADVISDLKVDLQSEQTHSFLTKLTKELHFYDIFVISPAGDVVYTQST</sequence>
<proteinExistence type="predicted"/>
<protein>
    <submittedName>
        <fullName evidence="1">Uncharacterized protein</fullName>
    </submittedName>
</protein>
<evidence type="ECO:0000313" key="1">
    <source>
        <dbReference type="EMBL" id="VHO05640.1"/>
    </source>
</evidence>
<reference evidence="1" key="1">
    <citation type="submission" date="2019-04" db="EMBL/GenBank/DDBJ databases">
        <authorList>
            <person name="Brambilla D."/>
        </authorList>
    </citation>
    <scope>NUCLEOTIDE SEQUENCE</scope>
    <source>
        <strain evidence="1">BAL1</strain>
    </source>
</reference>
<dbReference type="AlphaFoldDB" id="A0A486XTQ0"/>
<organism evidence="1">
    <name type="scientific">Rheinheimera sp. BAL341</name>
    <dbReference type="NCBI Taxonomy" id="1708203"/>
    <lineage>
        <taxon>Bacteria</taxon>
        <taxon>Pseudomonadati</taxon>
        <taxon>Pseudomonadota</taxon>
        <taxon>Gammaproteobacteria</taxon>
        <taxon>Chromatiales</taxon>
        <taxon>Chromatiaceae</taxon>
        <taxon>Rheinheimera</taxon>
    </lineage>
</organism>
<dbReference type="EMBL" id="CAAJGR010000132">
    <property type="protein sequence ID" value="VHO05640.1"/>
    <property type="molecule type" value="Genomic_DNA"/>
</dbReference>